<dbReference type="Gene3D" id="3.30.40.10">
    <property type="entry name" value="Zinc/RING finger domain, C3HC4 (zinc finger)"/>
    <property type="match status" value="1"/>
</dbReference>
<feature type="domain" description="RING-type" evidence="5">
    <location>
        <begin position="232"/>
        <end position="291"/>
    </location>
</feature>
<keyword evidence="7" id="KW-1185">Reference proteome</keyword>
<evidence type="ECO:0000256" key="4">
    <source>
        <dbReference type="SAM" id="MobiDB-lite"/>
    </source>
</evidence>
<evidence type="ECO:0000313" key="7">
    <source>
        <dbReference type="Proteomes" id="UP000069940"/>
    </source>
</evidence>
<proteinExistence type="predicted"/>
<reference evidence="7" key="1">
    <citation type="journal article" date="2015" name="Proc. Natl. Acad. Sci. U.S.A.">
        <title>Genome sequence of the Asian Tiger mosquito, Aedes albopictus, reveals insights into its biology, genetics, and evolution.</title>
        <authorList>
            <person name="Chen X.G."/>
            <person name="Jiang X."/>
            <person name="Gu J."/>
            <person name="Xu M."/>
            <person name="Wu Y."/>
            <person name="Deng Y."/>
            <person name="Zhang C."/>
            <person name="Bonizzoni M."/>
            <person name="Dermauw W."/>
            <person name="Vontas J."/>
            <person name="Armbruster P."/>
            <person name="Huang X."/>
            <person name="Yang Y."/>
            <person name="Zhang H."/>
            <person name="He W."/>
            <person name="Peng H."/>
            <person name="Liu Y."/>
            <person name="Wu K."/>
            <person name="Chen J."/>
            <person name="Lirakis M."/>
            <person name="Topalis P."/>
            <person name="Van Leeuwen T."/>
            <person name="Hall A.B."/>
            <person name="Jiang X."/>
            <person name="Thorpe C."/>
            <person name="Mueller R.L."/>
            <person name="Sun C."/>
            <person name="Waterhouse R.M."/>
            <person name="Yan G."/>
            <person name="Tu Z.J."/>
            <person name="Fang X."/>
            <person name="James A.A."/>
        </authorList>
    </citation>
    <scope>NUCLEOTIDE SEQUENCE [LARGE SCALE GENOMIC DNA]</scope>
    <source>
        <strain evidence="7">Foshan</strain>
    </source>
</reference>
<dbReference type="SUPFAM" id="SSF57850">
    <property type="entry name" value="RING/U-box"/>
    <property type="match status" value="1"/>
</dbReference>
<name>A0ABM1ZBV2_AEDAL</name>
<dbReference type="RefSeq" id="XP_019527667.2">
    <property type="nucleotide sequence ID" value="XM_019672122.3"/>
</dbReference>
<sequence>MGLIEDEVNEVSRLCGNVLPQSKLITCMSSLIRIDIHQTESRQLTVCLRFPTDYPNNKLLLEFKSKTMSLAFLERFTRICDEKTAEFVGKPQVMKVLKFVDAYLRDNPLCIVAEEIFNIKKLLDGTGGELKPRQKTSSVGLTTRGGGFYFTAKFHVPELYPVQRIDWEDFDCNLPLPLVRFVNGQAKEIARQCVEPPLRQSNSSPAFVPRPSLERTLRFIVEAMKGFPEERCPVCADLSLPPDPASVVLSEEDDRFVIRMFCGHVYHQACLRKFMSEPPFPPGGKICPAPKKHPRSDRKAGAGKSAAVMSGGGSELCQQRVTHDKWGLNDVKSAEAKWAHQQARIRELEEVIDFLQ</sequence>
<keyword evidence="1 3" id="KW-0863">Zinc-finger</keyword>
<dbReference type="PROSITE" id="PS50089">
    <property type="entry name" value="ZF_RING_2"/>
    <property type="match status" value="1"/>
</dbReference>
<protein>
    <recommendedName>
        <fullName evidence="5">RING-type domain-containing protein</fullName>
    </recommendedName>
</protein>
<evidence type="ECO:0000256" key="1">
    <source>
        <dbReference type="ARBA" id="ARBA00022771"/>
    </source>
</evidence>
<dbReference type="InterPro" id="IPR001841">
    <property type="entry name" value="Znf_RING"/>
</dbReference>
<organism evidence="6 7">
    <name type="scientific">Aedes albopictus</name>
    <name type="common">Asian tiger mosquito</name>
    <name type="synonym">Stegomyia albopicta</name>
    <dbReference type="NCBI Taxonomy" id="7160"/>
    <lineage>
        <taxon>Eukaryota</taxon>
        <taxon>Metazoa</taxon>
        <taxon>Ecdysozoa</taxon>
        <taxon>Arthropoda</taxon>
        <taxon>Hexapoda</taxon>
        <taxon>Insecta</taxon>
        <taxon>Pterygota</taxon>
        <taxon>Neoptera</taxon>
        <taxon>Endopterygota</taxon>
        <taxon>Diptera</taxon>
        <taxon>Nematocera</taxon>
        <taxon>Culicoidea</taxon>
        <taxon>Culicidae</taxon>
        <taxon>Culicinae</taxon>
        <taxon>Aedini</taxon>
        <taxon>Aedes</taxon>
        <taxon>Stegomyia</taxon>
    </lineage>
</organism>
<reference evidence="6" key="2">
    <citation type="submission" date="2025-05" db="UniProtKB">
        <authorList>
            <consortium name="EnsemblMetazoa"/>
        </authorList>
    </citation>
    <scope>IDENTIFICATION</scope>
    <source>
        <strain evidence="6">Foshan</strain>
    </source>
</reference>
<dbReference type="EnsemblMetazoa" id="AALFPA23_017005.R24823">
    <property type="protein sequence ID" value="AALFPA23_017005.P24823"/>
    <property type="gene ID" value="AALFPA23_017005"/>
</dbReference>
<dbReference type="GeneID" id="109399625"/>
<evidence type="ECO:0000256" key="2">
    <source>
        <dbReference type="ARBA" id="ARBA00022833"/>
    </source>
</evidence>
<feature type="region of interest" description="Disordered" evidence="4">
    <location>
        <begin position="290"/>
        <end position="311"/>
    </location>
</feature>
<dbReference type="InterPro" id="IPR013083">
    <property type="entry name" value="Znf_RING/FYVE/PHD"/>
</dbReference>
<accession>A0ABM1ZBV2</accession>
<evidence type="ECO:0000256" key="3">
    <source>
        <dbReference type="PROSITE-ProRule" id="PRU00175"/>
    </source>
</evidence>
<evidence type="ECO:0000313" key="6">
    <source>
        <dbReference type="EnsemblMetazoa" id="AALFPA23_017005.P24823"/>
    </source>
</evidence>
<keyword evidence="2" id="KW-0862">Zinc</keyword>
<keyword evidence="1 3" id="KW-0479">Metal-binding</keyword>
<dbReference type="Proteomes" id="UP000069940">
    <property type="component" value="Unassembled WGS sequence"/>
</dbReference>
<dbReference type="PANTHER" id="PTHR40237">
    <property type="entry name" value="LD44813P"/>
    <property type="match status" value="1"/>
</dbReference>
<evidence type="ECO:0000259" key="5">
    <source>
        <dbReference type="PROSITE" id="PS50089"/>
    </source>
</evidence>
<dbReference type="PANTHER" id="PTHR40237:SF1">
    <property type="entry name" value="LD44813P"/>
    <property type="match status" value="1"/>
</dbReference>